<dbReference type="Pfam" id="PF02628">
    <property type="entry name" value="COX15-CtaA"/>
    <property type="match status" value="1"/>
</dbReference>
<dbReference type="OrthoDB" id="1726137at2759"/>
<evidence type="ECO:0000256" key="9">
    <source>
        <dbReference type="ARBA" id="ARBA00023136"/>
    </source>
</evidence>
<evidence type="ECO:0000256" key="8">
    <source>
        <dbReference type="ARBA" id="ARBA00023133"/>
    </source>
</evidence>
<dbReference type="GO" id="GO:0016653">
    <property type="term" value="F:oxidoreductase activity, acting on NAD(P)H, heme protein as acceptor"/>
    <property type="evidence" value="ECO:0007669"/>
    <property type="project" value="TreeGrafter"/>
</dbReference>
<organism evidence="13 14">
    <name type="scientific">Maudiozyma exigua</name>
    <name type="common">Yeast</name>
    <name type="synonym">Kazachstania exigua</name>
    <dbReference type="NCBI Taxonomy" id="34358"/>
    <lineage>
        <taxon>Eukaryota</taxon>
        <taxon>Fungi</taxon>
        <taxon>Dikarya</taxon>
        <taxon>Ascomycota</taxon>
        <taxon>Saccharomycotina</taxon>
        <taxon>Saccharomycetes</taxon>
        <taxon>Saccharomycetales</taxon>
        <taxon>Saccharomycetaceae</taxon>
        <taxon>Maudiozyma</taxon>
    </lineage>
</organism>
<reference evidence="13 14" key="1">
    <citation type="submission" date="2020-11" db="EMBL/GenBank/DDBJ databases">
        <title>Kefir isolates.</title>
        <authorList>
            <person name="Marcisauskas S."/>
            <person name="Kim Y."/>
            <person name="Blasche S."/>
        </authorList>
    </citation>
    <scope>NUCLEOTIDE SEQUENCE [LARGE SCALE GENOMIC DNA]</scope>
    <source>
        <strain evidence="13 14">OG2</strain>
    </source>
</reference>
<dbReference type="HAMAP" id="MF_01665">
    <property type="entry name" value="HemeA_synth_type2"/>
    <property type="match status" value="1"/>
</dbReference>
<feature type="transmembrane region" description="Helical" evidence="12">
    <location>
        <begin position="398"/>
        <end position="419"/>
    </location>
</feature>
<feature type="transmembrane region" description="Helical" evidence="12">
    <location>
        <begin position="271"/>
        <end position="293"/>
    </location>
</feature>
<dbReference type="PANTHER" id="PTHR23289">
    <property type="entry name" value="CYTOCHROME C OXIDASE ASSEMBLY PROTEIN COX15"/>
    <property type="match status" value="1"/>
</dbReference>
<evidence type="ECO:0000256" key="10">
    <source>
        <dbReference type="ARBA" id="ARBA00044501"/>
    </source>
</evidence>
<comment type="catalytic activity">
    <reaction evidence="11">
        <text>Fe(II)-heme o + 2 A + H2O = Fe(II)-heme a + 2 AH2</text>
        <dbReference type="Rhea" id="RHEA:63388"/>
        <dbReference type="ChEBI" id="CHEBI:13193"/>
        <dbReference type="ChEBI" id="CHEBI:15377"/>
        <dbReference type="ChEBI" id="CHEBI:17499"/>
        <dbReference type="ChEBI" id="CHEBI:60530"/>
        <dbReference type="ChEBI" id="CHEBI:61715"/>
        <dbReference type="EC" id="1.17.99.9"/>
    </reaction>
    <physiologicalReaction direction="left-to-right" evidence="11">
        <dbReference type="Rhea" id="RHEA:63389"/>
    </physiologicalReaction>
</comment>
<feature type="transmembrane region" description="Helical" evidence="12">
    <location>
        <begin position="203"/>
        <end position="221"/>
    </location>
</feature>
<evidence type="ECO:0000256" key="1">
    <source>
        <dbReference type="ARBA" id="ARBA00001970"/>
    </source>
</evidence>
<evidence type="ECO:0000256" key="2">
    <source>
        <dbReference type="ARBA" id="ARBA00004141"/>
    </source>
</evidence>
<keyword evidence="5 12" id="KW-1133">Transmembrane helix</keyword>
<dbReference type="AlphaFoldDB" id="A0A9P7B4F8"/>
<dbReference type="InterPro" id="IPR023754">
    <property type="entry name" value="HemeA_Synthase_type2"/>
</dbReference>
<feature type="transmembrane region" description="Helical" evidence="12">
    <location>
        <begin position="431"/>
        <end position="455"/>
    </location>
</feature>
<comment type="pathway">
    <text evidence="10">Porphyrin-containing compound metabolism; heme A biosynthesis; heme A from heme O: step 1/1.</text>
</comment>
<comment type="cofactor">
    <cofactor evidence="1">
        <name>heme b</name>
        <dbReference type="ChEBI" id="CHEBI:60344"/>
    </cofactor>
</comment>
<sequence>MLLLKTLLRDPNALTASSKVFSKNVTFDKKCMNLAINISNRTKSNNVRHYSMSPLLRSAKKPCSILKQAKATNLTKSLFFQSRKFSSFRPLFNESAASASKSTVTPDMVNSVKTSNSVAYWLIGTSGLVFGIVVLGGLTRLTESGLSITEWKPVTGSLPPIGQKEWEEEFIKYQSSPEFQQLNSHINLDEFKFIFFMEWIHRLWGRAIGVVFIAPAIYFAVTKRSSPHVNKRLLGLTSLLGLQGFLGWWMVKSGLDQEQLDARKSKPTVSQYRLTTHLGAAFFLYMGMLWTGLDILKENKWMKNPDQAAKLFQKLDNPALGPMRKIALTLLAFCFVTAMSGGMVAGLDAGMIYNTWPKMGNTWFPSGRELMDPNFARREDKKDMWWRNLLENPTTVQLVHRTFATAAFFGVFAVHMYALKKKLALPRNAQMSVHALMGIVTLQVTLGIFTILLVVPTPLASTHQAGSLTLVTAAVVFANQVRRPRGNVRTLINSGFAQQLLKKTANSGSKIMTEASKLASK</sequence>
<dbReference type="GO" id="GO:0005743">
    <property type="term" value="C:mitochondrial inner membrane"/>
    <property type="evidence" value="ECO:0007669"/>
    <property type="project" value="TreeGrafter"/>
</dbReference>
<evidence type="ECO:0000256" key="5">
    <source>
        <dbReference type="ARBA" id="ARBA00022989"/>
    </source>
</evidence>
<dbReference type="GO" id="GO:0006784">
    <property type="term" value="P:heme A biosynthetic process"/>
    <property type="evidence" value="ECO:0007669"/>
    <property type="project" value="InterPro"/>
</dbReference>
<dbReference type="GO" id="GO:0046872">
    <property type="term" value="F:metal ion binding"/>
    <property type="evidence" value="ECO:0007669"/>
    <property type="project" value="UniProtKB-KW"/>
</dbReference>
<keyword evidence="8" id="KW-0350">Heme biosynthesis</keyword>
<dbReference type="PANTHER" id="PTHR23289:SF2">
    <property type="entry name" value="CYTOCHROME C OXIDASE ASSEMBLY PROTEIN COX15 HOMOLOG"/>
    <property type="match status" value="1"/>
</dbReference>
<dbReference type="EMBL" id="PUHR01000199">
    <property type="protein sequence ID" value="KAG0659113.1"/>
    <property type="molecule type" value="Genomic_DNA"/>
</dbReference>
<feature type="transmembrane region" description="Helical" evidence="12">
    <location>
        <begin position="461"/>
        <end position="479"/>
    </location>
</feature>
<accession>A0A9P7B4F8</accession>
<evidence type="ECO:0000313" key="13">
    <source>
        <dbReference type="EMBL" id="KAG0659113.1"/>
    </source>
</evidence>
<keyword evidence="9 12" id="KW-0472">Membrane</keyword>
<proteinExistence type="inferred from homology"/>
<keyword evidence="6" id="KW-0560">Oxidoreductase</keyword>
<keyword evidence="4" id="KW-0479">Metal-binding</keyword>
<feature type="transmembrane region" description="Helical" evidence="12">
    <location>
        <begin position="118"/>
        <end position="138"/>
    </location>
</feature>
<keyword evidence="14" id="KW-1185">Reference proteome</keyword>
<feature type="transmembrane region" description="Helical" evidence="12">
    <location>
        <begin position="330"/>
        <end position="353"/>
    </location>
</feature>
<comment type="subcellular location">
    <subcellularLocation>
        <location evidence="2">Membrane</location>
        <topology evidence="2">Multi-pass membrane protein</topology>
    </subcellularLocation>
</comment>
<evidence type="ECO:0000256" key="3">
    <source>
        <dbReference type="ARBA" id="ARBA00022692"/>
    </source>
</evidence>
<gene>
    <name evidence="13" type="primary">COX15</name>
    <name evidence="13" type="ORF">C6P45_001910</name>
</gene>
<evidence type="ECO:0000256" key="7">
    <source>
        <dbReference type="ARBA" id="ARBA00023004"/>
    </source>
</evidence>
<evidence type="ECO:0000313" key="14">
    <source>
        <dbReference type="Proteomes" id="UP000750334"/>
    </source>
</evidence>
<dbReference type="GO" id="GO:0120547">
    <property type="term" value="F:heme A synthase activity"/>
    <property type="evidence" value="ECO:0007669"/>
    <property type="project" value="UniProtKB-EC"/>
</dbReference>
<evidence type="ECO:0000256" key="4">
    <source>
        <dbReference type="ARBA" id="ARBA00022723"/>
    </source>
</evidence>
<keyword evidence="3 12" id="KW-0812">Transmembrane</keyword>
<keyword evidence="7" id="KW-0408">Iron</keyword>
<name>A0A9P7B4F8_MAUEX</name>
<dbReference type="InterPro" id="IPR003780">
    <property type="entry name" value="COX15/CtaA_fam"/>
</dbReference>
<evidence type="ECO:0000256" key="11">
    <source>
        <dbReference type="ARBA" id="ARBA00048044"/>
    </source>
</evidence>
<evidence type="ECO:0000256" key="6">
    <source>
        <dbReference type="ARBA" id="ARBA00023002"/>
    </source>
</evidence>
<comment type="caution">
    <text evidence="13">The sequence shown here is derived from an EMBL/GenBank/DDBJ whole genome shotgun (WGS) entry which is preliminary data.</text>
</comment>
<feature type="transmembrane region" description="Helical" evidence="12">
    <location>
        <begin position="233"/>
        <end position="251"/>
    </location>
</feature>
<dbReference type="Proteomes" id="UP000750334">
    <property type="component" value="Unassembled WGS sequence"/>
</dbReference>
<protein>
    <submittedName>
        <fullName evidence="13">Cytochrome c oxidase assembly protein cox15</fullName>
    </submittedName>
</protein>
<evidence type="ECO:0000256" key="12">
    <source>
        <dbReference type="SAM" id="Phobius"/>
    </source>
</evidence>